<dbReference type="Bgee" id="ENSACAG00000015757">
    <property type="expression patterns" value="Expressed in liver and 4 other cell types or tissues"/>
</dbReference>
<dbReference type="RefSeq" id="XP_008107751.1">
    <property type="nucleotide sequence ID" value="XM_008109544.3"/>
</dbReference>
<name>G1KRJ2_ANOCA</name>
<dbReference type="GO" id="GO:1902444">
    <property type="term" value="F:riboflavin binding"/>
    <property type="evidence" value="ECO:0000318"/>
    <property type="project" value="GO_Central"/>
</dbReference>
<dbReference type="RefSeq" id="XP_062834429.1">
    <property type="nucleotide sequence ID" value="XM_062978359.1"/>
</dbReference>
<proteinExistence type="inferred from homology"/>
<dbReference type="RefSeq" id="XP_003220265.1">
    <property type="nucleotide sequence ID" value="XM_003220217.4"/>
</dbReference>
<feature type="domain" description="Folate receptor-like" evidence="5">
    <location>
        <begin position="24"/>
        <end position="190"/>
    </location>
</feature>
<evidence type="ECO:0000256" key="2">
    <source>
        <dbReference type="ARBA" id="ARBA00022729"/>
    </source>
</evidence>
<gene>
    <name evidence="6" type="primary">LOC100560252</name>
</gene>
<evidence type="ECO:0000256" key="4">
    <source>
        <dbReference type="SAM" id="SignalP"/>
    </source>
</evidence>
<keyword evidence="7" id="KW-1185">Reference proteome</keyword>
<accession>G1KRJ2</accession>
<dbReference type="Ensembl" id="ENSACAT00000015792.4">
    <property type="protein sequence ID" value="ENSACAP00000015478.3"/>
    <property type="gene ID" value="ENSACAG00000015757.4"/>
</dbReference>
<keyword evidence="2 4" id="KW-0732">Signal</keyword>
<dbReference type="GeneID" id="100560252"/>
<dbReference type="GO" id="GO:0038023">
    <property type="term" value="F:signaling receptor activity"/>
    <property type="evidence" value="ECO:0000318"/>
    <property type="project" value="GO_Central"/>
</dbReference>
<dbReference type="eggNOG" id="ENOG502RYYP">
    <property type="taxonomic scope" value="Eukaryota"/>
</dbReference>
<reference evidence="6" key="3">
    <citation type="submission" date="2025-09" db="UniProtKB">
        <authorList>
            <consortium name="Ensembl"/>
        </authorList>
    </citation>
    <scope>IDENTIFICATION</scope>
</reference>
<dbReference type="InterPro" id="IPR018143">
    <property type="entry name" value="Folate_rcpt-like"/>
</dbReference>
<dbReference type="FunCoup" id="G1KRJ2">
    <property type="interactions" value="73"/>
</dbReference>
<dbReference type="InParanoid" id="G1KRJ2"/>
<evidence type="ECO:0000313" key="7">
    <source>
        <dbReference type="Proteomes" id="UP000001646"/>
    </source>
</evidence>
<dbReference type="GO" id="GO:0032217">
    <property type="term" value="F:riboflavin transmembrane transporter activity"/>
    <property type="evidence" value="ECO:0000318"/>
    <property type="project" value="GO_Central"/>
</dbReference>
<dbReference type="Pfam" id="PF03024">
    <property type="entry name" value="Folate_rec"/>
    <property type="match status" value="1"/>
</dbReference>
<sequence length="244" mass="28160">MLRFWMLLFFVSLTVSISEKKQKCLGGGGHKDIPTQENNLKECTLYTKSSCCHADITEELAHSPVIKVNTTYWNRCGNHSKLCEDYLKKIECFYRCSPHAAFWAHHQYEAAIDSVPVCKTFCDNWYDACKNDFICVKNALTDWEIDERGENHCKNECISYRKMYANGTEMCETMWGVSLKVSDSNCLCLQMNEMDDNVIKIIKERSSNSSTTTSTTTKDDEELCHLQRDKIKQMEMTREEATGI</sequence>
<evidence type="ECO:0000256" key="3">
    <source>
        <dbReference type="ARBA" id="ARBA00023157"/>
    </source>
</evidence>
<protein>
    <recommendedName>
        <fullName evidence="5">Folate receptor-like domain-containing protein</fullName>
    </recommendedName>
</protein>
<reference evidence="6 7" key="1">
    <citation type="submission" date="2009-12" db="EMBL/GenBank/DDBJ databases">
        <title>The Genome Sequence of Anolis carolinensis (Green Anole Lizard).</title>
        <authorList>
            <consortium name="The Genome Sequencing Platform"/>
            <person name="Di Palma F."/>
            <person name="Alfoldi J."/>
            <person name="Heiman D."/>
            <person name="Young S."/>
            <person name="Grabherr M."/>
            <person name="Johnson J."/>
            <person name="Lander E.S."/>
            <person name="Lindblad-Toh K."/>
        </authorList>
    </citation>
    <scope>NUCLEOTIDE SEQUENCE [LARGE SCALE GENOMIC DNA]</scope>
    <source>
        <strain evidence="6 7">JBL SC #1</strain>
    </source>
</reference>
<feature type="chain" id="PRO_5003414003" description="Folate receptor-like domain-containing protein" evidence="4">
    <location>
        <begin position="17"/>
        <end position="244"/>
    </location>
</feature>
<reference evidence="6" key="2">
    <citation type="submission" date="2025-08" db="UniProtKB">
        <authorList>
            <consortium name="Ensembl"/>
        </authorList>
    </citation>
    <scope>IDENTIFICATION</scope>
</reference>
<dbReference type="KEGG" id="acs:100560252"/>
<dbReference type="PANTHER" id="PTHR10517:SF19">
    <property type="entry name" value="RETBINDIN"/>
    <property type="match status" value="1"/>
</dbReference>
<dbReference type="Proteomes" id="UP000001646">
    <property type="component" value="Chromosome 4"/>
</dbReference>
<feature type="signal peptide" evidence="4">
    <location>
        <begin position="1"/>
        <end position="16"/>
    </location>
</feature>
<dbReference type="OrthoDB" id="5982417at2759"/>
<dbReference type="STRING" id="28377.ENSACAP00000015478"/>
<dbReference type="AlphaFoldDB" id="G1KRJ2"/>
<keyword evidence="3" id="KW-1015">Disulfide bond</keyword>
<evidence type="ECO:0000313" key="6">
    <source>
        <dbReference type="Ensembl" id="ENSACAP00000015478.3"/>
    </source>
</evidence>
<dbReference type="HOGENOM" id="CLU_070826_2_0_1"/>
<evidence type="ECO:0000259" key="5">
    <source>
        <dbReference type="Pfam" id="PF03024"/>
    </source>
</evidence>
<evidence type="ECO:0000256" key="1">
    <source>
        <dbReference type="ARBA" id="ARBA00007932"/>
    </source>
</evidence>
<organism evidence="6 7">
    <name type="scientific">Anolis carolinensis</name>
    <name type="common">Green anole</name>
    <name type="synonym">American chameleon</name>
    <dbReference type="NCBI Taxonomy" id="28377"/>
    <lineage>
        <taxon>Eukaryota</taxon>
        <taxon>Metazoa</taxon>
        <taxon>Chordata</taxon>
        <taxon>Craniata</taxon>
        <taxon>Vertebrata</taxon>
        <taxon>Euteleostomi</taxon>
        <taxon>Lepidosauria</taxon>
        <taxon>Squamata</taxon>
        <taxon>Bifurcata</taxon>
        <taxon>Unidentata</taxon>
        <taxon>Episquamata</taxon>
        <taxon>Toxicofera</taxon>
        <taxon>Iguania</taxon>
        <taxon>Dactyloidae</taxon>
        <taxon>Anolis</taxon>
    </lineage>
</organism>
<dbReference type="GO" id="GO:0009897">
    <property type="term" value="C:external side of plasma membrane"/>
    <property type="evidence" value="ECO:0000318"/>
    <property type="project" value="GO_Central"/>
</dbReference>
<comment type="similarity">
    <text evidence="1">Belongs to the folate receptor family.</text>
</comment>
<dbReference type="PANTHER" id="PTHR10517">
    <property type="entry name" value="FOLATE RECEPTOR"/>
    <property type="match status" value="1"/>
</dbReference>
<dbReference type="GeneTree" id="ENSGT00950000183144"/>
<dbReference type="InterPro" id="IPR004269">
    <property type="entry name" value="Folate_rcpt"/>
</dbReference>